<dbReference type="Pfam" id="PF13361">
    <property type="entry name" value="UvrD_C"/>
    <property type="match status" value="1"/>
</dbReference>
<dbReference type="InterPro" id="IPR027417">
    <property type="entry name" value="P-loop_NTPase"/>
</dbReference>
<dbReference type="AlphaFoldDB" id="Q47MG0"/>
<dbReference type="GO" id="GO:0003677">
    <property type="term" value="F:DNA binding"/>
    <property type="evidence" value="ECO:0007669"/>
    <property type="project" value="InterPro"/>
</dbReference>
<accession>Q47MG0</accession>
<dbReference type="PROSITE" id="PS51198">
    <property type="entry name" value="UVRD_HELICASE_ATP_BIND"/>
    <property type="match status" value="1"/>
</dbReference>
<feature type="domain" description="UvrD-like helicase ATP-binding" evidence="10">
    <location>
        <begin position="219"/>
        <end position="511"/>
    </location>
</feature>
<comment type="catalytic activity">
    <reaction evidence="8">
        <text>ATP + H2O = ADP + phosphate + H(+)</text>
        <dbReference type="Rhea" id="RHEA:13065"/>
        <dbReference type="ChEBI" id="CHEBI:15377"/>
        <dbReference type="ChEBI" id="CHEBI:15378"/>
        <dbReference type="ChEBI" id="CHEBI:30616"/>
        <dbReference type="ChEBI" id="CHEBI:43474"/>
        <dbReference type="ChEBI" id="CHEBI:456216"/>
        <dbReference type="EC" id="5.6.2.4"/>
    </reaction>
</comment>
<dbReference type="KEGG" id="tfu:Tfu_2329"/>
<keyword evidence="2 9" id="KW-0378">Hydrolase</keyword>
<dbReference type="InterPro" id="IPR014016">
    <property type="entry name" value="UvrD-like_ATP-bd"/>
</dbReference>
<dbReference type="GO" id="GO:0005524">
    <property type="term" value="F:ATP binding"/>
    <property type="evidence" value="ECO:0007669"/>
    <property type="project" value="UniProtKB-UniRule"/>
</dbReference>
<keyword evidence="3 9" id="KW-0347">Helicase</keyword>
<dbReference type="eggNOG" id="COG0210">
    <property type="taxonomic scope" value="Bacteria"/>
</dbReference>
<proteinExistence type="predicted"/>
<dbReference type="EC" id="5.6.2.4" evidence="7"/>
<name>Q47MG0_THEFY</name>
<keyword evidence="5" id="KW-0413">Isomerase</keyword>
<keyword evidence="1 9" id="KW-0547">Nucleotide-binding</keyword>
<dbReference type="HOGENOM" id="CLU_023846_0_0_11"/>
<evidence type="ECO:0000256" key="1">
    <source>
        <dbReference type="ARBA" id="ARBA00022741"/>
    </source>
</evidence>
<dbReference type="EMBL" id="CP000088">
    <property type="protein sequence ID" value="AAZ56362.1"/>
    <property type="molecule type" value="Genomic_DNA"/>
</dbReference>
<reference evidence="11" key="1">
    <citation type="submission" date="2005-07" db="EMBL/GenBank/DDBJ databases">
        <title>Complete sequence of Thermobifida fusca YX.</title>
        <authorList>
            <consortium name="US DOE Joint Genome Institute"/>
            <person name="Copeland A."/>
            <person name="Lucas S."/>
            <person name="Lapidus A."/>
            <person name="Barry K."/>
            <person name="Detter J.C."/>
            <person name="Glavina T."/>
            <person name="Hammon N."/>
            <person name="Israni S."/>
            <person name="Pitluck S."/>
            <person name="Di Bartolo G."/>
            <person name="Chain P."/>
            <person name="Schmutz J."/>
            <person name="Larimer F."/>
            <person name="Land M."/>
            <person name="Lykidis A."/>
            <person name="Richardson P."/>
        </authorList>
    </citation>
    <scope>NUCLEOTIDE SEQUENCE</scope>
    <source>
        <strain evidence="11">YX</strain>
    </source>
</reference>
<keyword evidence="4 9" id="KW-0067">ATP-binding</keyword>
<evidence type="ECO:0000256" key="3">
    <source>
        <dbReference type="ARBA" id="ARBA00022806"/>
    </source>
</evidence>
<evidence type="ECO:0000313" key="11">
    <source>
        <dbReference type="EMBL" id="AAZ56362.1"/>
    </source>
</evidence>
<protein>
    <recommendedName>
        <fullName evidence="7">DNA 3'-5' helicase</fullName>
        <ecNumber evidence="7">5.6.2.4</ecNumber>
    </recommendedName>
</protein>
<evidence type="ECO:0000256" key="7">
    <source>
        <dbReference type="ARBA" id="ARBA00034808"/>
    </source>
</evidence>
<evidence type="ECO:0000256" key="5">
    <source>
        <dbReference type="ARBA" id="ARBA00023235"/>
    </source>
</evidence>
<comment type="catalytic activity">
    <reaction evidence="6">
        <text>Couples ATP hydrolysis with the unwinding of duplex DNA by translocating in the 3'-5' direction.</text>
        <dbReference type="EC" id="5.6.2.4"/>
    </reaction>
</comment>
<evidence type="ECO:0000259" key="10">
    <source>
        <dbReference type="PROSITE" id="PS51198"/>
    </source>
</evidence>
<dbReference type="InterPro" id="IPR000212">
    <property type="entry name" value="DNA_helicase_UvrD/REP"/>
</dbReference>
<dbReference type="PANTHER" id="PTHR11070:SF45">
    <property type="entry name" value="DNA 3'-5' HELICASE"/>
    <property type="match status" value="1"/>
</dbReference>
<dbReference type="PANTHER" id="PTHR11070">
    <property type="entry name" value="UVRD / RECB / PCRA DNA HELICASE FAMILY MEMBER"/>
    <property type="match status" value="1"/>
</dbReference>
<dbReference type="GO" id="GO:0016887">
    <property type="term" value="F:ATP hydrolysis activity"/>
    <property type="evidence" value="ECO:0007669"/>
    <property type="project" value="RHEA"/>
</dbReference>
<feature type="binding site" evidence="9">
    <location>
        <begin position="240"/>
        <end position="247"/>
    </location>
    <ligand>
        <name>ATP</name>
        <dbReference type="ChEBI" id="CHEBI:30616"/>
    </ligand>
</feature>
<dbReference type="STRING" id="269800.Tfu_2329"/>
<evidence type="ECO:0000256" key="8">
    <source>
        <dbReference type="ARBA" id="ARBA00048988"/>
    </source>
</evidence>
<dbReference type="GO" id="GO:0000725">
    <property type="term" value="P:recombinational repair"/>
    <property type="evidence" value="ECO:0007669"/>
    <property type="project" value="TreeGrafter"/>
</dbReference>
<evidence type="ECO:0000256" key="6">
    <source>
        <dbReference type="ARBA" id="ARBA00034617"/>
    </source>
</evidence>
<dbReference type="Gene3D" id="3.40.50.300">
    <property type="entry name" value="P-loop containing nucleotide triphosphate hydrolases"/>
    <property type="match status" value="2"/>
</dbReference>
<dbReference type="GO" id="GO:0005829">
    <property type="term" value="C:cytosol"/>
    <property type="evidence" value="ECO:0007669"/>
    <property type="project" value="TreeGrafter"/>
</dbReference>
<organism evidence="11">
    <name type="scientific">Thermobifida fusca (strain YX)</name>
    <dbReference type="NCBI Taxonomy" id="269800"/>
    <lineage>
        <taxon>Bacteria</taxon>
        <taxon>Bacillati</taxon>
        <taxon>Actinomycetota</taxon>
        <taxon>Actinomycetes</taxon>
        <taxon>Streptosporangiales</taxon>
        <taxon>Nocardiopsidaceae</taxon>
        <taxon>Thermobifida</taxon>
    </lineage>
</organism>
<evidence type="ECO:0000256" key="9">
    <source>
        <dbReference type="PROSITE-ProRule" id="PRU00560"/>
    </source>
</evidence>
<evidence type="ECO:0000256" key="4">
    <source>
        <dbReference type="ARBA" id="ARBA00022840"/>
    </source>
</evidence>
<dbReference type="SUPFAM" id="SSF52540">
    <property type="entry name" value="P-loop containing nucleoside triphosphate hydrolases"/>
    <property type="match status" value="1"/>
</dbReference>
<evidence type="ECO:0000256" key="2">
    <source>
        <dbReference type="ARBA" id="ARBA00022801"/>
    </source>
</evidence>
<sequence length="679" mass="73929">MQTRRSHSAREKSSDIHSKILELTALTWCFTKVRGRVPAPVFSCFAVVCRNSPKRRFPEEAVAARLLLTRCPTSNTVTGGKQPVPQLAIAPTFLNDFSRLDSGVQHTVLTAVRSYLAGDSGRLQAVTDASDPRVRVLQISPDWSGIVAPSQEGSYCLVGVRRHDEAISYARTYRAPGGLELDLVEMPAPPEPAEAAAPVRGPADLADALALPFAEWRLSLDPDHQRLATAHFAGSAQVTGGPGTGKTVLALHRAAYLAERDAVEYGPAARPSVLLTTGSRTLAQTLSAQLDRLVSAPDVRRRIEVVTVDSLARGVLSESTGIPPEILSDEELAERWRTAARIDGLPFSGRFLVDEWQQVILAQDLTSLADYIRCERNGRMLHLAPEFRPHVWEAIQRYTGAMRAAGEWSYPQVAHEAARALRTQGPRYRHIVVTESQDLHPAHWRLLRAAVPEGPDDLFLLGDPAQRLVDTRVSLASLGINVRGRGHRLRTSYRVSQEILDWALPILGRSTGPAAEGYASVLHGPEPVVQGCASRAEEWTALSEWLQAQLAAGAQPESIAVAGRNQWVVRIITKELHANGIATAPLNSSADVDAVRVGTLHGLKGQEFRYVALVGLSEPLLPPKAAISAAEGDPVAMEQVYQEERHLLFTACTRARDALYVSYVGAPSQLLPESVHLAR</sequence>
<dbReference type="GO" id="GO:0043138">
    <property type="term" value="F:3'-5' DNA helicase activity"/>
    <property type="evidence" value="ECO:0007669"/>
    <property type="project" value="UniProtKB-EC"/>
</dbReference>
<gene>
    <name evidence="11" type="ordered locus">Tfu_2329</name>
</gene>
<dbReference type="InterPro" id="IPR014017">
    <property type="entry name" value="DNA_helicase_UvrD-like_C"/>
</dbReference>
<dbReference type="Pfam" id="PF00580">
    <property type="entry name" value="UvrD-helicase"/>
    <property type="match status" value="1"/>
</dbReference>